<gene>
    <name evidence="2" type="ORF">SAMN05216516_101589</name>
</gene>
<name>A0A1I4V721_9GAMM</name>
<dbReference type="Pfam" id="PF05229">
    <property type="entry name" value="SCPU"/>
    <property type="match status" value="1"/>
</dbReference>
<evidence type="ECO:0000313" key="3">
    <source>
        <dbReference type="Proteomes" id="UP000242222"/>
    </source>
</evidence>
<dbReference type="PANTHER" id="PTHR37089">
    <property type="entry name" value="PROTEIN U-RELATED"/>
    <property type="match status" value="1"/>
</dbReference>
<dbReference type="InterPro" id="IPR007893">
    <property type="entry name" value="Spore_coat_U/FanG"/>
</dbReference>
<evidence type="ECO:0000259" key="1">
    <source>
        <dbReference type="Pfam" id="PF05229"/>
    </source>
</evidence>
<evidence type="ECO:0000313" key="2">
    <source>
        <dbReference type="EMBL" id="SFM97016.1"/>
    </source>
</evidence>
<dbReference type="SMART" id="SM00972">
    <property type="entry name" value="SCPU"/>
    <property type="match status" value="1"/>
</dbReference>
<dbReference type="EMBL" id="FOVC01000001">
    <property type="protein sequence ID" value="SFM97016.1"/>
    <property type="molecule type" value="Genomic_DNA"/>
</dbReference>
<dbReference type="STRING" id="1367852.SAMN05216516_101589"/>
<accession>A0A1I4V721</accession>
<dbReference type="AlphaFoldDB" id="A0A1I4V721"/>
<keyword evidence="2" id="KW-0946">Virion</keyword>
<dbReference type="PANTHER" id="PTHR37089:SF1">
    <property type="entry name" value="MEMBRANE PROTEIN"/>
    <property type="match status" value="1"/>
</dbReference>
<sequence>MNGGGAISPLDLTTTKQVYQQPVQVWCDTAPDDTSTSGQEVGLVIDTQSTPNTTTLSLSPPTTSLSNNLLPIKLCLGRRNATQLCLSSIYDKRTYKWGGGSSKVSLSSLMFIDMNPKDKKYGDKCHDGKGEPWCADLWGYAGPYRNMIAVHFVTDPLAIANAPPAPGKYTDKITATINGNVGTGKGDWSVFPSAVDFSGEDNPTIYLTATLEPDCRIDSAPDVSMSGNLSSQLSSEQTITVTCTNTTPYTMSFAGANDIAGWHQMKSDTNSDMLRYQIYSNSTHTALWNTQKFTGSGLLQKHDIYYATDPLQANLPAGTYQDTETLTVSY</sequence>
<keyword evidence="2" id="KW-0167">Capsid protein</keyword>
<feature type="domain" description="Spore coat protein U/FanG" evidence="1">
    <location>
        <begin position="205"/>
        <end position="327"/>
    </location>
</feature>
<reference evidence="3" key="1">
    <citation type="submission" date="2016-10" db="EMBL/GenBank/DDBJ databases">
        <authorList>
            <person name="Varghese N."/>
            <person name="Submissions S."/>
        </authorList>
    </citation>
    <scope>NUCLEOTIDE SEQUENCE [LARGE SCALE GENOMIC DNA]</scope>
    <source>
        <strain evidence="3">N6PO6</strain>
    </source>
</reference>
<dbReference type="InterPro" id="IPR053167">
    <property type="entry name" value="Spore_coat_component"/>
</dbReference>
<organism evidence="2 3">
    <name type="scientific">Izhakiella capsodis</name>
    <dbReference type="NCBI Taxonomy" id="1367852"/>
    <lineage>
        <taxon>Bacteria</taxon>
        <taxon>Pseudomonadati</taxon>
        <taxon>Pseudomonadota</taxon>
        <taxon>Gammaproteobacteria</taxon>
        <taxon>Enterobacterales</taxon>
        <taxon>Erwiniaceae</taxon>
        <taxon>Izhakiella</taxon>
    </lineage>
</organism>
<protein>
    <submittedName>
        <fullName evidence="2">Spore coat protein U (SCPU) domain-containing protein</fullName>
    </submittedName>
</protein>
<proteinExistence type="predicted"/>
<keyword evidence="3" id="KW-1185">Reference proteome</keyword>
<dbReference type="Proteomes" id="UP000242222">
    <property type="component" value="Unassembled WGS sequence"/>
</dbReference>